<proteinExistence type="inferred from homology"/>
<dbReference type="InterPro" id="IPR001509">
    <property type="entry name" value="Epimerase_deHydtase"/>
</dbReference>
<evidence type="ECO:0000313" key="5">
    <source>
        <dbReference type="Proteomes" id="UP000448943"/>
    </source>
</evidence>
<comment type="caution">
    <text evidence="4">The sequence shown here is derived from an EMBL/GenBank/DDBJ whole genome shotgun (WGS) entry which is preliminary data.</text>
</comment>
<dbReference type="PANTHER" id="PTHR11092:SF0">
    <property type="entry name" value="EPIMERASE FAMILY PROTEIN SDR39U1"/>
    <property type="match status" value="1"/>
</dbReference>
<feature type="domain" description="DUF1731" evidence="3">
    <location>
        <begin position="255"/>
        <end position="301"/>
    </location>
</feature>
<dbReference type="Pfam" id="PF08338">
    <property type="entry name" value="DUF1731"/>
    <property type="match status" value="1"/>
</dbReference>
<dbReference type="CDD" id="cd05242">
    <property type="entry name" value="SDR_a8"/>
    <property type="match status" value="1"/>
</dbReference>
<organism evidence="4 5">
    <name type="scientific">Chengkuizengella marina</name>
    <dbReference type="NCBI Taxonomy" id="2507566"/>
    <lineage>
        <taxon>Bacteria</taxon>
        <taxon>Bacillati</taxon>
        <taxon>Bacillota</taxon>
        <taxon>Bacilli</taxon>
        <taxon>Bacillales</taxon>
        <taxon>Paenibacillaceae</taxon>
        <taxon>Chengkuizengella</taxon>
    </lineage>
</organism>
<feature type="domain" description="NAD-dependent epimerase/dehydratase" evidence="2">
    <location>
        <begin position="4"/>
        <end position="219"/>
    </location>
</feature>
<evidence type="ECO:0000259" key="2">
    <source>
        <dbReference type="Pfam" id="PF01370"/>
    </source>
</evidence>
<evidence type="ECO:0000259" key="3">
    <source>
        <dbReference type="Pfam" id="PF08338"/>
    </source>
</evidence>
<dbReference type="Proteomes" id="UP000448943">
    <property type="component" value="Unassembled WGS sequence"/>
</dbReference>
<evidence type="ECO:0000313" key="4">
    <source>
        <dbReference type="EMBL" id="NBI27522.1"/>
    </source>
</evidence>
<dbReference type="AlphaFoldDB" id="A0A6N9PXH4"/>
<protein>
    <submittedName>
        <fullName evidence="4">TIGR01777 family protein</fullName>
    </submittedName>
</protein>
<reference evidence="4 5" key="1">
    <citation type="submission" date="2019-01" db="EMBL/GenBank/DDBJ databases">
        <title>Chengkuizengella sp. nov., isolated from deep-sea sediment of East Pacific Ocean.</title>
        <authorList>
            <person name="Yang J."/>
            <person name="Lai Q."/>
            <person name="Shao Z."/>
        </authorList>
    </citation>
    <scope>NUCLEOTIDE SEQUENCE [LARGE SCALE GENOMIC DNA]</scope>
    <source>
        <strain evidence="4 5">YPA3-1-1</strain>
    </source>
</reference>
<gene>
    <name evidence="4" type="ORF">ERL59_00885</name>
</gene>
<evidence type="ECO:0000256" key="1">
    <source>
        <dbReference type="ARBA" id="ARBA00009353"/>
    </source>
</evidence>
<dbReference type="EMBL" id="SIJB01000004">
    <property type="protein sequence ID" value="NBI27522.1"/>
    <property type="molecule type" value="Genomic_DNA"/>
</dbReference>
<dbReference type="PANTHER" id="PTHR11092">
    <property type="entry name" value="SUGAR NUCLEOTIDE EPIMERASE RELATED"/>
    <property type="match status" value="1"/>
</dbReference>
<name>A0A6N9PXH4_9BACL</name>
<accession>A0A6N9PXH4</accession>
<sequence>MKIALAGGTGFIGKHLSRYFLAQNHQVYVLTRKPDSYDTNHNNHKYIGWSVDSSSLLRDKLEGMDVFINLAGESINHGRWTEQQKERIIQTRIQVTDNLMKLFGELNDKPKLFINASAVGYYGSSLNKTFTEKDLSTSDDFLAKTVQKWEKHASIAKNLGIRTVYARFGIVLDKQEGALPKMVLPYKFFVGGKVGTGKQWLSWIYIKDVVNLVNFILHNEEIEGAVNFTTPFPLQMNEFGKTIGEVLGRPHYLPAPSFALKMILGEMSTLVLDGQKVLPNKAQQLGFKFEFPTLRETLTDIYRIK</sequence>
<dbReference type="OrthoDB" id="9801773at2"/>
<dbReference type="SUPFAM" id="SSF51735">
    <property type="entry name" value="NAD(P)-binding Rossmann-fold domains"/>
    <property type="match status" value="1"/>
</dbReference>
<dbReference type="Pfam" id="PF01370">
    <property type="entry name" value="Epimerase"/>
    <property type="match status" value="1"/>
</dbReference>
<dbReference type="NCBIfam" id="TIGR01777">
    <property type="entry name" value="yfcH"/>
    <property type="match status" value="1"/>
</dbReference>
<dbReference type="InterPro" id="IPR013549">
    <property type="entry name" value="DUF1731"/>
</dbReference>
<keyword evidence="5" id="KW-1185">Reference proteome</keyword>
<dbReference type="RefSeq" id="WP_160643559.1">
    <property type="nucleotide sequence ID" value="NZ_SIJB01000004.1"/>
</dbReference>
<dbReference type="InterPro" id="IPR036291">
    <property type="entry name" value="NAD(P)-bd_dom_sf"/>
</dbReference>
<dbReference type="InterPro" id="IPR010099">
    <property type="entry name" value="SDR39U1"/>
</dbReference>
<comment type="similarity">
    <text evidence="1">Belongs to the NAD(P)-dependent epimerase/dehydratase family. SDR39U1 subfamily.</text>
</comment>
<dbReference type="Gene3D" id="3.40.50.720">
    <property type="entry name" value="NAD(P)-binding Rossmann-like Domain"/>
    <property type="match status" value="1"/>
</dbReference>